<organism evidence="1 2">
    <name type="scientific">Agrococcus jejuensis</name>
    <dbReference type="NCBI Taxonomy" id="399736"/>
    <lineage>
        <taxon>Bacteria</taxon>
        <taxon>Bacillati</taxon>
        <taxon>Actinomycetota</taxon>
        <taxon>Actinomycetes</taxon>
        <taxon>Micrococcales</taxon>
        <taxon>Microbacteriaceae</taxon>
        <taxon>Agrococcus</taxon>
    </lineage>
</organism>
<sequence>MSGNEAEPDLVVDHVVQAITTQHPEHDADAVAQLAREEHAKLAGNPVQDYVEVLTEHAVKQRLHDA</sequence>
<dbReference type="RefSeq" id="WP_092503785.1">
    <property type="nucleotide sequence ID" value="NZ_LT629695.1"/>
</dbReference>
<proteinExistence type="predicted"/>
<dbReference type="AlphaFoldDB" id="A0A1G8D0E3"/>
<reference evidence="2" key="1">
    <citation type="submission" date="2016-10" db="EMBL/GenBank/DDBJ databases">
        <authorList>
            <person name="Varghese N."/>
            <person name="Submissions S."/>
        </authorList>
    </citation>
    <scope>NUCLEOTIDE SEQUENCE [LARGE SCALE GENOMIC DNA]</scope>
    <source>
        <strain evidence="2">DSM 22002</strain>
    </source>
</reference>
<dbReference type="EMBL" id="LT629695">
    <property type="protein sequence ID" value="SDH51181.1"/>
    <property type="molecule type" value="Genomic_DNA"/>
</dbReference>
<dbReference type="STRING" id="399736.SAMN04489720_1473"/>
<protein>
    <submittedName>
        <fullName evidence="1">Uncharacterized protein</fullName>
    </submittedName>
</protein>
<dbReference type="Gene3D" id="1.10.8.1060">
    <property type="entry name" value="Corynebacterium glutamicum thioredoxin-dependent arsenate reductase, N-terminal domain"/>
    <property type="match status" value="1"/>
</dbReference>
<accession>A0A1G8D0E3</accession>
<keyword evidence="2" id="KW-1185">Reference proteome</keyword>
<name>A0A1G8D0E3_9MICO</name>
<evidence type="ECO:0000313" key="2">
    <source>
        <dbReference type="Proteomes" id="UP000198822"/>
    </source>
</evidence>
<dbReference type="OrthoDB" id="4277148at2"/>
<dbReference type="Proteomes" id="UP000198822">
    <property type="component" value="Chromosome I"/>
</dbReference>
<evidence type="ECO:0000313" key="1">
    <source>
        <dbReference type="EMBL" id="SDH51181.1"/>
    </source>
</evidence>
<gene>
    <name evidence="1" type="ORF">SAMN04489720_1473</name>
</gene>
<dbReference type="NCBIfam" id="NF046112">
    <property type="entry name" value="MSMEG_6209_Nter"/>
    <property type="match status" value="1"/>
</dbReference>